<reference evidence="1" key="1">
    <citation type="submission" date="2020-05" db="EMBL/GenBank/DDBJ databases">
        <title>WGS assembly of Panicum virgatum.</title>
        <authorList>
            <person name="Lovell J.T."/>
            <person name="Jenkins J."/>
            <person name="Shu S."/>
            <person name="Juenger T.E."/>
            <person name="Schmutz J."/>
        </authorList>
    </citation>
    <scope>NUCLEOTIDE SEQUENCE</scope>
    <source>
        <strain evidence="1">AP13</strain>
    </source>
</reference>
<organism evidence="1 2">
    <name type="scientific">Panicum virgatum</name>
    <name type="common">Blackwell switchgrass</name>
    <dbReference type="NCBI Taxonomy" id="38727"/>
    <lineage>
        <taxon>Eukaryota</taxon>
        <taxon>Viridiplantae</taxon>
        <taxon>Streptophyta</taxon>
        <taxon>Embryophyta</taxon>
        <taxon>Tracheophyta</taxon>
        <taxon>Spermatophyta</taxon>
        <taxon>Magnoliopsida</taxon>
        <taxon>Liliopsida</taxon>
        <taxon>Poales</taxon>
        <taxon>Poaceae</taxon>
        <taxon>PACMAD clade</taxon>
        <taxon>Panicoideae</taxon>
        <taxon>Panicodae</taxon>
        <taxon>Paniceae</taxon>
        <taxon>Panicinae</taxon>
        <taxon>Panicum</taxon>
        <taxon>Panicum sect. Hiantes</taxon>
    </lineage>
</organism>
<dbReference type="Proteomes" id="UP000823388">
    <property type="component" value="Chromosome 2N"/>
</dbReference>
<sequence>MLMHPGQLPSGFFRKISLSHSLFLCRAAAAGQFDRSTLFFFLDAMWGSCGCRSRRRSLEASRIRSIDVSNPTTLSTRRDSGTRTMPGIEEQRHIVLCQCTPITCVQCEEQTLQNLANAARHPRARSKSLLAGSKASATAKVKKINTQRALLADASRLPMISRLVHFLYWRRRISRAVSELENCSITVCIGRFNLVKDMIEIRWMDDGSKSISKCVCHNRQQLQPTNVQWHPTDNRSVTNLSHSPQ</sequence>
<evidence type="ECO:0000313" key="1">
    <source>
        <dbReference type="EMBL" id="KAG2638734.1"/>
    </source>
</evidence>
<dbReference type="AlphaFoldDB" id="A0A8T0W001"/>
<gene>
    <name evidence="1" type="ORF">PVAP13_2NG619736</name>
</gene>
<accession>A0A8T0W001</accession>
<proteinExistence type="predicted"/>
<dbReference type="EMBL" id="CM029040">
    <property type="protein sequence ID" value="KAG2638734.1"/>
    <property type="molecule type" value="Genomic_DNA"/>
</dbReference>
<comment type="caution">
    <text evidence="1">The sequence shown here is derived from an EMBL/GenBank/DDBJ whole genome shotgun (WGS) entry which is preliminary data.</text>
</comment>
<keyword evidence="2" id="KW-1185">Reference proteome</keyword>
<evidence type="ECO:0000313" key="2">
    <source>
        <dbReference type="Proteomes" id="UP000823388"/>
    </source>
</evidence>
<name>A0A8T0W001_PANVG</name>
<protein>
    <submittedName>
        <fullName evidence="1">Uncharacterized protein</fullName>
    </submittedName>
</protein>